<evidence type="ECO:0000313" key="2">
    <source>
        <dbReference type="EMBL" id="SIS94309.1"/>
    </source>
</evidence>
<accession>A0A1N7N7X3</accession>
<gene>
    <name evidence="2" type="ORF">SAMN05421790_10825</name>
</gene>
<dbReference type="Proteomes" id="UP000186795">
    <property type="component" value="Unassembled WGS sequence"/>
</dbReference>
<evidence type="ECO:0000256" key="1">
    <source>
        <dbReference type="SAM" id="MobiDB-lite"/>
    </source>
</evidence>
<sequence>MKPGNPPAHVRRQGAKSCNAQALRDKEWDEFRRFIPVAVTPSQS</sequence>
<dbReference type="EMBL" id="FTOD01000008">
    <property type="protein sequence ID" value="SIS94309.1"/>
    <property type="molecule type" value="Genomic_DNA"/>
</dbReference>
<name>A0A1N7N7X3_9BACL</name>
<organism evidence="2 3">
    <name type="scientific">Kroppenstedtia eburnea</name>
    <dbReference type="NCBI Taxonomy" id="714067"/>
    <lineage>
        <taxon>Bacteria</taxon>
        <taxon>Bacillati</taxon>
        <taxon>Bacillota</taxon>
        <taxon>Bacilli</taxon>
        <taxon>Bacillales</taxon>
        <taxon>Thermoactinomycetaceae</taxon>
        <taxon>Kroppenstedtia</taxon>
    </lineage>
</organism>
<evidence type="ECO:0000313" key="3">
    <source>
        <dbReference type="Proteomes" id="UP000186795"/>
    </source>
</evidence>
<reference evidence="3" key="1">
    <citation type="submission" date="2017-01" db="EMBL/GenBank/DDBJ databases">
        <authorList>
            <person name="Varghese N."/>
            <person name="Submissions S."/>
        </authorList>
    </citation>
    <scope>NUCLEOTIDE SEQUENCE [LARGE SCALE GENOMIC DNA]</scope>
    <source>
        <strain evidence="3">DSM 45196</strain>
    </source>
</reference>
<feature type="region of interest" description="Disordered" evidence="1">
    <location>
        <begin position="1"/>
        <end position="21"/>
    </location>
</feature>
<keyword evidence="3" id="KW-1185">Reference proteome</keyword>
<dbReference type="AlphaFoldDB" id="A0A1N7N7X3"/>
<proteinExistence type="predicted"/>
<protein>
    <submittedName>
        <fullName evidence="2">Uncharacterized protein</fullName>
    </submittedName>
</protein>